<dbReference type="PANTHER" id="PTHR10363:SF2">
    <property type="entry name" value="BLEOMYCIN HYDROLASE"/>
    <property type="match status" value="1"/>
</dbReference>
<dbReference type="GO" id="GO:0070005">
    <property type="term" value="F:cysteine-type aminopeptidase activity"/>
    <property type="evidence" value="ECO:0007669"/>
    <property type="project" value="InterPro"/>
</dbReference>
<dbReference type="PROSITE" id="PS00139">
    <property type="entry name" value="THIOL_PROTEASE_CYS"/>
    <property type="match status" value="1"/>
</dbReference>
<comment type="caution">
    <text evidence="10">The sequence shown here is derived from an EMBL/GenBank/DDBJ whole genome shotgun (WGS) entry which is preliminary data.</text>
</comment>
<proteinExistence type="inferred from homology"/>
<dbReference type="Pfam" id="PF03051">
    <property type="entry name" value="Peptidase_C1_2"/>
    <property type="match status" value="1"/>
</dbReference>
<dbReference type="PROSITE" id="PS00639">
    <property type="entry name" value="THIOL_PROTEASE_HIS"/>
    <property type="match status" value="1"/>
</dbReference>
<dbReference type="GO" id="GO:0005739">
    <property type="term" value="C:mitochondrion"/>
    <property type="evidence" value="ECO:0007669"/>
    <property type="project" value="UniProtKB-SubCell"/>
</dbReference>
<comment type="function">
    <text evidence="8">Has aminopeptidase activity, shortening substrate peptides sequentially by 1 amino acid. Has bleomycin hydrolase activity, which can protect the cell from the toxic effects of bleomycin. Has homocysteine-thiolactonase activity, protecting the cell against homocysteine toxicity.</text>
</comment>
<evidence type="ECO:0000256" key="6">
    <source>
        <dbReference type="ARBA" id="ARBA00025347"/>
    </source>
</evidence>
<keyword evidence="11" id="KW-1185">Reference proteome</keyword>
<evidence type="ECO:0000256" key="4">
    <source>
        <dbReference type="ARBA" id="ARBA00022801"/>
    </source>
</evidence>
<evidence type="ECO:0000256" key="5">
    <source>
        <dbReference type="ARBA" id="ARBA00022807"/>
    </source>
</evidence>
<dbReference type="CDD" id="cd00585">
    <property type="entry name" value="Peptidase_C1B"/>
    <property type="match status" value="1"/>
</dbReference>
<accession>A0A9P4SCF7</accession>
<dbReference type="GO" id="GO:0006508">
    <property type="term" value="P:proteolysis"/>
    <property type="evidence" value="ECO:0007669"/>
    <property type="project" value="UniProtKB-KW"/>
</dbReference>
<comment type="subcellular location">
    <subcellularLocation>
        <location evidence="8">Mitochondrion</location>
    </subcellularLocation>
    <subcellularLocation>
        <location evidence="8">Cytoplasm</location>
    </subcellularLocation>
</comment>
<dbReference type="PANTHER" id="PTHR10363">
    <property type="entry name" value="BLEOMYCIN HYDROLASE"/>
    <property type="match status" value="1"/>
</dbReference>
<evidence type="ECO:0000256" key="1">
    <source>
        <dbReference type="ARBA" id="ARBA00000423"/>
    </source>
</evidence>
<evidence type="ECO:0000256" key="7">
    <source>
        <dbReference type="ARBA" id="ARBA00026080"/>
    </source>
</evidence>
<evidence type="ECO:0000256" key="9">
    <source>
        <dbReference type="PIRSR" id="PIRSR005700-1"/>
    </source>
</evidence>
<dbReference type="Proteomes" id="UP000799429">
    <property type="component" value="Unassembled WGS sequence"/>
</dbReference>
<keyword evidence="4 8" id="KW-0378">Hydrolase</keyword>
<dbReference type="SUPFAM" id="SSF54001">
    <property type="entry name" value="Cysteine proteinases"/>
    <property type="match status" value="1"/>
</dbReference>
<feature type="active site" evidence="9">
    <location>
        <position position="445"/>
    </location>
</feature>
<dbReference type="OrthoDB" id="2666448at2759"/>
<reference evidence="10" key="1">
    <citation type="journal article" date="2020" name="Stud. Mycol.">
        <title>101 Dothideomycetes genomes: a test case for predicting lifestyles and emergence of pathogens.</title>
        <authorList>
            <person name="Haridas S."/>
            <person name="Albert R."/>
            <person name="Binder M."/>
            <person name="Bloem J."/>
            <person name="Labutti K."/>
            <person name="Salamov A."/>
            <person name="Andreopoulos B."/>
            <person name="Baker S."/>
            <person name="Barry K."/>
            <person name="Bills G."/>
            <person name="Bluhm B."/>
            <person name="Cannon C."/>
            <person name="Castanera R."/>
            <person name="Culley D."/>
            <person name="Daum C."/>
            <person name="Ezra D."/>
            <person name="Gonzalez J."/>
            <person name="Henrissat B."/>
            <person name="Kuo A."/>
            <person name="Liang C."/>
            <person name="Lipzen A."/>
            <person name="Lutzoni F."/>
            <person name="Magnuson J."/>
            <person name="Mondo S."/>
            <person name="Nolan M."/>
            <person name="Ohm R."/>
            <person name="Pangilinan J."/>
            <person name="Park H.-J."/>
            <person name="Ramirez L."/>
            <person name="Alfaro M."/>
            <person name="Sun H."/>
            <person name="Tritt A."/>
            <person name="Yoshinaga Y."/>
            <person name="Zwiers L.-H."/>
            <person name="Turgeon B."/>
            <person name="Goodwin S."/>
            <person name="Spatafora J."/>
            <person name="Crous P."/>
            <person name="Grigoriev I."/>
        </authorList>
    </citation>
    <scope>NUCLEOTIDE SEQUENCE</scope>
    <source>
        <strain evidence="10">CBS 101060</strain>
    </source>
</reference>
<dbReference type="InterPro" id="IPR000169">
    <property type="entry name" value="Pept_cys_AS"/>
</dbReference>
<dbReference type="GO" id="GO:0009636">
    <property type="term" value="P:response to toxic substance"/>
    <property type="evidence" value="ECO:0007669"/>
    <property type="project" value="TreeGrafter"/>
</dbReference>
<comment type="function">
    <text evidence="6">The normal physiological role of the enzyme is unknown, but it is not essential for the viability of yeast cells. Has aminopeptidase activity, shortening substrate peptides sequentially by 1 amino acid. Has bleomycin hydrolase activity, which can protect the cell from the toxic effects of bleomycin. Has homocysteine-thiolactonase activity, protecting the cell against homocysteine toxicity. Acts as a repressor in the GAL4 regulatory system, but this does not require either the peptidase or nucleic acid-binding activities.</text>
</comment>
<dbReference type="InterPro" id="IPR025660">
    <property type="entry name" value="Pept_his_AS"/>
</dbReference>
<name>A0A9P4SCF7_9PEZI</name>
<evidence type="ECO:0000313" key="10">
    <source>
        <dbReference type="EMBL" id="KAF2840032.1"/>
    </source>
</evidence>
<comment type="similarity">
    <text evidence="8">Belongs to the peptidase C1 family.</text>
</comment>
<dbReference type="EC" id="3.4.22.40" evidence="8"/>
<dbReference type="GO" id="GO:0043418">
    <property type="term" value="P:homocysteine catabolic process"/>
    <property type="evidence" value="ECO:0007669"/>
    <property type="project" value="TreeGrafter"/>
</dbReference>
<keyword evidence="3 8" id="KW-0645">Protease</keyword>
<organism evidence="10 11">
    <name type="scientific">Patellaria atrata CBS 101060</name>
    <dbReference type="NCBI Taxonomy" id="1346257"/>
    <lineage>
        <taxon>Eukaryota</taxon>
        <taxon>Fungi</taxon>
        <taxon>Dikarya</taxon>
        <taxon>Ascomycota</taxon>
        <taxon>Pezizomycotina</taxon>
        <taxon>Dothideomycetes</taxon>
        <taxon>Dothideomycetes incertae sedis</taxon>
        <taxon>Patellariales</taxon>
        <taxon>Patellariaceae</taxon>
        <taxon>Patellaria</taxon>
    </lineage>
</organism>
<protein>
    <recommendedName>
        <fullName evidence="8">Cysteine proteinase 1, mitochondrial</fullName>
        <ecNumber evidence="8">3.4.22.40</ecNumber>
    </recommendedName>
</protein>
<dbReference type="PIRSF" id="PIRSF005700">
    <property type="entry name" value="PepC"/>
    <property type="match status" value="1"/>
</dbReference>
<dbReference type="InterPro" id="IPR004134">
    <property type="entry name" value="Peptidase_C1B"/>
</dbReference>
<evidence type="ECO:0000256" key="8">
    <source>
        <dbReference type="PIRNR" id="PIRNR005700"/>
    </source>
</evidence>
<keyword evidence="2 8" id="KW-0963">Cytoplasm</keyword>
<dbReference type="EMBL" id="MU006093">
    <property type="protein sequence ID" value="KAF2840032.1"/>
    <property type="molecule type" value="Genomic_DNA"/>
</dbReference>
<feature type="active site" evidence="9">
    <location>
        <position position="424"/>
    </location>
</feature>
<dbReference type="FunFam" id="3.90.70.10:FF:000021">
    <property type="entry name" value="Bleomycin hydrolase"/>
    <property type="match status" value="1"/>
</dbReference>
<feature type="active site" evidence="9">
    <location>
        <position position="119"/>
    </location>
</feature>
<keyword evidence="5 8" id="KW-0788">Thiol protease</keyword>
<sequence>MGGSQSKQQTSFTEKVIERLRAMELERELQMSEKEYVYVEGNTEKISYKEDVSISAAEKWEKQLLEDPKNLLALAALSSNSAASILSSRSTTIGDTQNFNTKIELEGSPVTNQRSSGRCWLFATTNVFRVSMMRRYRLKDFELSQAYLFFWDKLEKANYFLENIISTADEPLDGRLLQALLASPVGDGGQWDMAANLVQKYGLVPQTLYPDSYNAMNSRTMDSLITTKLREDALRLRKLVCSTNSDTKSSIGAVKEKMLQEIHLILTLMLGPPPSPSKEFTWEYYDRDGVFHSHNCTPIDFAAQLSDARTVRACGGTDVHKLFSLVNDPRNEYGSLLSVYRLGNVIGGRPITYVNVDMTTMKKACIAMIQRGIPVFFGSDVGKYSDSTKGIMDPDLFNYELAFNLRLGLTKTERLQTGESAMTHAMVLTGVHIIDGNPVRWRVENSWSATAGTDGYFVMSDKWMDEFVYQAVVDPTFVNKEVKEILGQDPKLLPLWDPMGALA</sequence>
<dbReference type="AlphaFoldDB" id="A0A9P4SCF7"/>
<dbReference type="GO" id="GO:0004197">
    <property type="term" value="F:cysteine-type endopeptidase activity"/>
    <property type="evidence" value="ECO:0007669"/>
    <property type="project" value="UniProtKB-EC"/>
</dbReference>
<evidence type="ECO:0000256" key="2">
    <source>
        <dbReference type="ARBA" id="ARBA00022490"/>
    </source>
</evidence>
<evidence type="ECO:0000256" key="3">
    <source>
        <dbReference type="ARBA" id="ARBA00022670"/>
    </source>
</evidence>
<dbReference type="InterPro" id="IPR038765">
    <property type="entry name" value="Papain-like_cys_pep_sf"/>
</dbReference>
<evidence type="ECO:0000313" key="11">
    <source>
        <dbReference type="Proteomes" id="UP000799429"/>
    </source>
</evidence>
<gene>
    <name evidence="10" type="ORF">M501DRAFT_931454</name>
</gene>
<comment type="subunit">
    <text evidence="7">Homohexamer. Binds to nucleic acids. Binds single-stranded DNA and RNA with higher affinity than double-stranded DNA.</text>
</comment>
<dbReference type="Gene3D" id="3.90.70.10">
    <property type="entry name" value="Cysteine proteinases"/>
    <property type="match status" value="1"/>
</dbReference>
<comment type="catalytic activity">
    <reaction evidence="1 8">
        <text>Inactivates bleomycin B2 (a cytotoxic glycometallopeptide) by hydrolysis of a carboxyamide bond of beta-aminoalanine, but also shows general aminopeptidase activity. The specificity varies somewhat with source, but amino acid arylamides of Met, Leu and Ala are preferred.</text>
        <dbReference type="EC" id="3.4.22.40"/>
    </reaction>
</comment>
<keyword evidence="8" id="KW-0496">Mitochondrion</keyword>